<evidence type="ECO:0000313" key="4">
    <source>
        <dbReference type="EMBL" id="QQC65115.1"/>
    </source>
</evidence>
<evidence type="ECO:0000259" key="3">
    <source>
        <dbReference type="Pfam" id="PF13356"/>
    </source>
</evidence>
<dbReference type="RefSeq" id="WP_084585304.1">
    <property type="nucleotide sequence ID" value="NZ_CP066075.1"/>
</dbReference>
<reference evidence="4 5" key="1">
    <citation type="submission" date="2020-12" db="EMBL/GenBank/DDBJ databases">
        <title>FDA dAtabase for Regulatory Grade micrObial Sequences (FDA-ARGOS): Supporting development and validation of Infectious Disease Dx tests.</title>
        <authorList>
            <person name="Nelson B."/>
            <person name="Plummer A."/>
            <person name="Tallon L."/>
            <person name="Sadzewicz L."/>
            <person name="Zhao X."/>
            <person name="Boylan J."/>
            <person name="Ott S."/>
            <person name="Bowen H."/>
            <person name="Vavikolanu K."/>
            <person name="Mehta A."/>
            <person name="Aluvathingal J."/>
            <person name="Nadendla S."/>
            <person name="Myers T."/>
            <person name="Yan Y."/>
            <person name="Sichtig H."/>
        </authorList>
    </citation>
    <scope>NUCLEOTIDE SEQUENCE [LARGE SCALE GENOMIC DNA]</scope>
    <source>
        <strain evidence="4 5">FDAARGOS_1049</strain>
    </source>
</reference>
<dbReference type="Pfam" id="PF13356">
    <property type="entry name" value="Arm-DNA-bind_3"/>
    <property type="match status" value="1"/>
</dbReference>
<dbReference type="KEGG" id="pgis:I6I06_06520"/>
<dbReference type="PANTHER" id="PTHR30629:SF2">
    <property type="entry name" value="PROPHAGE INTEGRASE INTS-RELATED"/>
    <property type="match status" value="1"/>
</dbReference>
<keyword evidence="5" id="KW-1185">Reference proteome</keyword>
<dbReference type="InterPro" id="IPR050808">
    <property type="entry name" value="Phage_Integrase"/>
</dbReference>
<evidence type="ECO:0000256" key="2">
    <source>
        <dbReference type="ARBA" id="ARBA00022908"/>
    </source>
</evidence>
<evidence type="ECO:0000256" key="1">
    <source>
        <dbReference type="ARBA" id="ARBA00008857"/>
    </source>
</evidence>
<dbReference type="Proteomes" id="UP000595610">
    <property type="component" value="Chromosome 1"/>
</dbReference>
<name>A0A7T4T9M2_9BURK</name>
<dbReference type="InterPro" id="IPR038488">
    <property type="entry name" value="Integrase_DNA-bd_sf"/>
</dbReference>
<proteinExistence type="inferred from homology"/>
<dbReference type="GO" id="GO:0015074">
    <property type="term" value="P:DNA integration"/>
    <property type="evidence" value="ECO:0007669"/>
    <property type="project" value="UniProtKB-KW"/>
</dbReference>
<gene>
    <name evidence="4" type="ORF">I6I06_06520</name>
</gene>
<dbReference type="PANTHER" id="PTHR30629">
    <property type="entry name" value="PROPHAGE INTEGRASE"/>
    <property type="match status" value="1"/>
</dbReference>
<feature type="domain" description="Integrase DNA-binding" evidence="3">
    <location>
        <begin position="34"/>
        <end position="110"/>
    </location>
</feature>
<accession>A0A7T4T9M2</accession>
<evidence type="ECO:0000313" key="5">
    <source>
        <dbReference type="Proteomes" id="UP000595610"/>
    </source>
</evidence>
<organism evidence="4 5">
    <name type="scientific">Paraburkholderia ginsengisoli</name>
    <dbReference type="NCBI Taxonomy" id="311231"/>
    <lineage>
        <taxon>Bacteria</taxon>
        <taxon>Pseudomonadati</taxon>
        <taxon>Pseudomonadota</taxon>
        <taxon>Betaproteobacteria</taxon>
        <taxon>Burkholderiales</taxon>
        <taxon>Burkholderiaceae</taxon>
        <taxon>Paraburkholderia</taxon>
    </lineage>
</organism>
<sequence>MSVEVRGGYCPKIAQTSKVSTAMKQKYDLNRDFVRTLQPTGEPQEFTDRTIAGFSVRVTPAGAISYALRYRKPNGSFAPKKIGNYPELSPADAREIVKRELQTTDRKGDSAAVVAERREREAKRSTSLPTVRQFLNDPYEDWLKANAKAVLNLPKLSAIISAGFWTSRLMR</sequence>
<keyword evidence="2" id="KW-0229">DNA integration</keyword>
<comment type="similarity">
    <text evidence="1">Belongs to the 'phage' integrase family.</text>
</comment>
<dbReference type="InterPro" id="IPR025166">
    <property type="entry name" value="Integrase_DNA_bind_dom"/>
</dbReference>
<protein>
    <submittedName>
        <fullName evidence="4">DUF4102 domain-containing protein</fullName>
    </submittedName>
</protein>
<dbReference type="AlphaFoldDB" id="A0A7T4T9M2"/>
<dbReference type="EMBL" id="CP066075">
    <property type="protein sequence ID" value="QQC65115.1"/>
    <property type="molecule type" value="Genomic_DNA"/>
</dbReference>
<dbReference type="Gene3D" id="3.30.160.390">
    <property type="entry name" value="Integrase, DNA-binding domain"/>
    <property type="match status" value="1"/>
</dbReference>